<proteinExistence type="predicted"/>
<comment type="caution">
    <text evidence="4">The sequence shown here is derived from an EMBL/GenBank/DDBJ whole genome shotgun (WGS) entry which is preliminary data.</text>
</comment>
<dbReference type="SUPFAM" id="SSF116734">
    <property type="entry name" value="DNA methylase specificity domain"/>
    <property type="match status" value="2"/>
</dbReference>
<dbReference type="PANTHER" id="PTHR30408">
    <property type="entry name" value="TYPE-1 RESTRICTION ENZYME ECOKI SPECIFICITY PROTEIN"/>
    <property type="match status" value="1"/>
</dbReference>
<dbReference type="PANTHER" id="PTHR30408:SF12">
    <property type="entry name" value="TYPE I RESTRICTION ENZYME MJAVIII SPECIFICITY SUBUNIT"/>
    <property type="match status" value="1"/>
</dbReference>
<keyword evidence="1" id="KW-0680">Restriction system</keyword>
<dbReference type="InterPro" id="IPR044946">
    <property type="entry name" value="Restrct_endonuc_typeI_TRD_sf"/>
</dbReference>
<dbReference type="GO" id="GO:0003677">
    <property type="term" value="F:DNA binding"/>
    <property type="evidence" value="ECO:0007669"/>
    <property type="project" value="UniProtKB-KW"/>
</dbReference>
<keyword evidence="3" id="KW-0175">Coiled coil</keyword>
<reference evidence="4 5" key="1">
    <citation type="journal article" date="2018" name="Aquat. Microb. Ecol.">
        <title>Gammaproteobacterial methanotrophs dominate.</title>
        <authorList>
            <person name="Rissanen A.J."/>
            <person name="Saarenheimo J."/>
            <person name="Tiirola M."/>
            <person name="Peura S."/>
            <person name="Aalto S.L."/>
            <person name="Karvinen A."/>
            <person name="Nykanen H."/>
        </authorList>
    </citation>
    <scope>NUCLEOTIDE SEQUENCE [LARGE SCALE GENOMIC DNA]</scope>
    <source>
        <strain evidence="4">AMbin10</strain>
    </source>
</reference>
<gene>
    <name evidence="4" type="ORF">DM484_08730</name>
</gene>
<sequence length="380" mass="42987">MSRWPIIKLGDVLRLDLIKEVIDPSISYEMVGVLSFGKGLFKRETIDSGNTSYKYFLRLKAEHVVMSQLFGWEGAIALSKPEFNGFFVSPQFPTFLCDESQINRGYLGWVMKQPTFWDDLGSRTKGMGDRRRTLNPEAFFACQIQIPSLDEQHAIVTRLDAVADKVRQVEAKLDEIEADAERLLAIRFREIIEDVKWQTMAEVAPLVRREVEVDLEGSYPELGIRSFGKGTFHKQPLEGADVGSKRLFSIEPGDLLFSNVFAWEGAIAVAKNKDVGRFGSHRFISCLANPEMVSPEFLRYYFLTPIGLEKIGEASPGGAGRNRTLGLEKLMVLQVPTPKLAKQQAFDKLQTKLAEMKAKHTETRQYLKALLPSMLEQIFN</sequence>
<dbReference type="InterPro" id="IPR052021">
    <property type="entry name" value="Type-I_RS_S_subunit"/>
</dbReference>
<protein>
    <recommendedName>
        <fullName evidence="6">Restriction endonuclease subunit S</fullName>
    </recommendedName>
</protein>
<evidence type="ECO:0008006" key="6">
    <source>
        <dbReference type="Google" id="ProtNLM"/>
    </source>
</evidence>
<dbReference type="AlphaFoldDB" id="A0A2W4T9E6"/>
<dbReference type="Gene3D" id="3.90.220.20">
    <property type="entry name" value="DNA methylase specificity domains"/>
    <property type="match status" value="3"/>
</dbReference>
<evidence type="ECO:0000313" key="5">
    <source>
        <dbReference type="Proteomes" id="UP000249396"/>
    </source>
</evidence>
<organism evidence="4 5">
    <name type="scientific">Candidatus Methylumidiphilus alinenensis</name>
    <dbReference type="NCBI Taxonomy" id="2202197"/>
    <lineage>
        <taxon>Bacteria</taxon>
        <taxon>Pseudomonadati</taxon>
        <taxon>Pseudomonadota</taxon>
        <taxon>Gammaproteobacteria</taxon>
        <taxon>Methylococcales</taxon>
        <taxon>Candidatus Methylumidiphilus</taxon>
    </lineage>
</organism>
<accession>A0A2W4T9E6</accession>
<feature type="coiled-coil region" evidence="3">
    <location>
        <begin position="159"/>
        <end position="186"/>
    </location>
</feature>
<evidence type="ECO:0000256" key="3">
    <source>
        <dbReference type="SAM" id="Coils"/>
    </source>
</evidence>
<keyword evidence="2" id="KW-0238">DNA-binding</keyword>
<dbReference type="GO" id="GO:0009307">
    <property type="term" value="P:DNA restriction-modification system"/>
    <property type="evidence" value="ECO:0007669"/>
    <property type="project" value="UniProtKB-KW"/>
</dbReference>
<dbReference type="Proteomes" id="UP000249396">
    <property type="component" value="Unassembled WGS sequence"/>
</dbReference>
<dbReference type="EMBL" id="QJPH01000271">
    <property type="protein sequence ID" value="PZN81294.1"/>
    <property type="molecule type" value="Genomic_DNA"/>
</dbReference>
<evidence type="ECO:0000256" key="2">
    <source>
        <dbReference type="ARBA" id="ARBA00023125"/>
    </source>
</evidence>
<evidence type="ECO:0000256" key="1">
    <source>
        <dbReference type="ARBA" id="ARBA00022747"/>
    </source>
</evidence>
<evidence type="ECO:0000313" key="4">
    <source>
        <dbReference type="EMBL" id="PZN81294.1"/>
    </source>
</evidence>
<name>A0A2W4T9E6_9GAMM</name>